<proteinExistence type="predicted"/>
<comment type="caution">
    <text evidence="2">The sequence shown here is derived from an EMBL/GenBank/DDBJ whole genome shotgun (WGS) entry which is preliminary data.</text>
</comment>
<dbReference type="InterPro" id="IPR019253">
    <property type="entry name" value="DUF2244_TM"/>
</dbReference>
<evidence type="ECO:0000313" key="2">
    <source>
        <dbReference type="EMBL" id="TCT05174.1"/>
    </source>
</evidence>
<keyword evidence="1" id="KW-0812">Transmembrane</keyword>
<feature type="transmembrane region" description="Helical" evidence="1">
    <location>
        <begin position="32"/>
        <end position="51"/>
    </location>
</feature>
<dbReference type="PIRSF" id="PIRSF032162">
    <property type="entry name" value="UCP032162_imp"/>
    <property type="match status" value="1"/>
</dbReference>
<accession>A0A4R3LX14</accession>
<organism evidence="2 3">
    <name type="scientific">Aquabacter spiritensis</name>
    <dbReference type="NCBI Taxonomy" id="933073"/>
    <lineage>
        <taxon>Bacteria</taxon>
        <taxon>Pseudomonadati</taxon>
        <taxon>Pseudomonadota</taxon>
        <taxon>Alphaproteobacteria</taxon>
        <taxon>Hyphomicrobiales</taxon>
        <taxon>Xanthobacteraceae</taxon>
        <taxon>Aquabacter</taxon>
    </lineage>
</organism>
<sequence length="175" mass="19201">MIKANDLPFPEDGEPTVFATVMAPHRSLSQRGFVIFMLAIGGVSFACGLVFVSMGAWPIFGFFGLDVALVYFALRSNFRAAAAREFIRITPSLVQVRQVSARGKARDVEMNPFFTRVARRDVEELGTLDLSLVSRSAQTPVGIHLGPWQKTELADHLGDALGKVKRGVTRTVFDS</sequence>
<dbReference type="RefSeq" id="WP_245504644.1">
    <property type="nucleotide sequence ID" value="NZ_SMAI01000005.1"/>
</dbReference>
<keyword evidence="1" id="KW-1133">Transmembrane helix</keyword>
<keyword evidence="3" id="KW-1185">Reference proteome</keyword>
<dbReference type="InterPro" id="IPR016990">
    <property type="entry name" value="UCP032162_TM"/>
</dbReference>
<dbReference type="AlphaFoldDB" id="A0A4R3LX14"/>
<reference evidence="2 3" key="1">
    <citation type="submission" date="2019-03" db="EMBL/GenBank/DDBJ databases">
        <title>Genomic Encyclopedia of Type Strains, Phase IV (KMG-IV): sequencing the most valuable type-strain genomes for metagenomic binning, comparative biology and taxonomic classification.</title>
        <authorList>
            <person name="Goeker M."/>
        </authorList>
    </citation>
    <scope>NUCLEOTIDE SEQUENCE [LARGE SCALE GENOMIC DNA]</scope>
    <source>
        <strain evidence="2 3">DSM 9035</strain>
    </source>
</reference>
<gene>
    <name evidence="2" type="ORF">EDC64_105205</name>
</gene>
<protein>
    <submittedName>
        <fullName evidence="2">Putative membrane protein</fullName>
    </submittedName>
</protein>
<dbReference type="Proteomes" id="UP000294664">
    <property type="component" value="Unassembled WGS sequence"/>
</dbReference>
<dbReference type="EMBL" id="SMAI01000005">
    <property type="protein sequence ID" value="TCT05174.1"/>
    <property type="molecule type" value="Genomic_DNA"/>
</dbReference>
<evidence type="ECO:0000313" key="3">
    <source>
        <dbReference type="Proteomes" id="UP000294664"/>
    </source>
</evidence>
<name>A0A4R3LX14_9HYPH</name>
<evidence type="ECO:0000256" key="1">
    <source>
        <dbReference type="SAM" id="Phobius"/>
    </source>
</evidence>
<feature type="transmembrane region" description="Helical" evidence="1">
    <location>
        <begin position="57"/>
        <end position="74"/>
    </location>
</feature>
<dbReference type="Pfam" id="PF10003">
    <property type="entry name" value="DUF2244"/>
    <property type="match status" value="1"/>
</dbReference>
<keyword evidence="1" id="KW-0472">Membrane</keyword>